<gene>
    <name evidence="1" type="ORF">KPL71_004156</name>
</gene>
<proteinExistence type="predicted"/>
<evidence type="ECO:0000313" key="2">
    <source>
        <dbReference type="Proteomes" id="UP000829398"/>
    </source>
</evidence>
<accession>A0ACB8N420</accession>
<dbReference type="Proteomes" id="UP000829398">
    <property type="component" value="Chromosome 2"/>
</dbReference>
<keyword evidence="2" id="KW-1185">Reference proteome</keyword>
<comment type="caution">
    <text evidence="1">The sequence shown here is derived from an EMBL/GenBank/DDBJ whole genome shotgun (WGS) entry which is preliminary data.</text>
</comment>
<dbReference type="EMBL" id="CM039171">
    <property type="protein sequence ID" value="KAH9792516.1"/>
    <property type="molecule type" value="Genomic_DNA"/>
</dbReference>
<sequence>MDTEELICKCKAISIQEGSESKLSYRSGMKEKRGHIVANLLVGKILLARSIHTEEIRTALVQAWRTNKEVKIENLESSVFLFKFDSEVDKIKVMAGGPWHFDRALIVLEEPSGVGNIRKQKFMHATFSISYAPIGCIEQESGQKLGELIGEVLEVETDDEELKDDDEVELSVLYERLPDFCFCCRLIGHQFKECETDKGQPQDKLSYGTYMKAVSKAEKTKLN</sequence>
<name>A0ACB8N420_CITSI</name>
<organism evidence="1 2">
    <name type="scientific">Citrus sinensis</name>
    <name type="common">Sweet orange</name>
    <name type="synonym">Citrus aurantium var. sinensis</name>
    <dbReference type="NCBI Taxonomy" id="2711"/>
    <lineage>
        <taxon>Eukaryota</taxon>
        <taxon>Viridiplantae</taxon>
        <taxon>Streptophyta</taxon>
        <taxon>Embryophyta</taxon>
        <taxon>Tracheophyta</taxon>
        <taxon>Spermatophyta</taxon>
        <taxon>Magnoliopsida</taxon>
        <taxon>eudicotyledons</taxon>
        <taxon>Gunneridae</taxon>
        <taxon>Pentapetalae</taxon>
        <taxon>rosids</taxon>
        <taxon>malvids</taxon>
        <taxon>Sapindales</taxon>
        <taxon>Rutaceae</taxon>
        <taxon>Aurantioideae</taxon>
        <taxon>Citrus</taxon>
    </lineage>
</organism>
<evidence type="ECO:0000313" key="1">
    <source>
        <dbReference type="EMBL" id="KAH9792516.1"/>
    </source>
</evidence>
<protein>
    <submittedName>
        <fullName evidence="1">CCHC-type domain-containing protein</fullName>
    </submittedName>
</protein>
<reference evidence="2" key="1">
    <citation type="journal article" date="2023" name="Hortic. Res.">
        <title>A chromosome-level phased genome enabling allele-level studies in sweet orange: a case study on citrus Huanglongbing tolerance.</title>
        <authorList>
            <person name="Wu B."/>
            <person name="Yu Q."/>
            <person name="Deng Z."/>
            <person name="Duan Y."/>
            <person name="Luo F."/>
            <person name="Gmitter F. Jr."/>
        </authorList>
    </citation>
    <scope>NUCLEOTIDE SEQUENCE [LARGE SCALE GENOMIC DNA]</scope>
    <source>
        <strain evidence="2">cv. Valencia</strain>
    </source>
</reference>